<sequence length="196" mass="21427">MRKSSSQSHHKFSRGSVPGPWPASQQPTSAQSYEKSSREWNAERPNAAAPTTEAEDNQQQQQSASSAGPDPCSRAEQVLLPSRRPGEKSQLALVWCHTLARNQQNRKRNITTSVSTRTERPRIVIAARMSLDIEVPHVRSPSLGVLILTLNLALFLPQTINRTPPYVLAGTGGGSMLGDVNISAILDSFSVGYDKR</sequence>
<keyword evidence="3" id="KW-1185">Reference proteome</keyword>
<name>A0ABD1DHV8_CULPP</name>
<dbReference type="Proteomes" id="UP001562425">
    <property type="component" value="Unassembled WGS sequence"/>
</dbReference>
<dbReference type="AlphaFoldDB" id="A0ABD1DHV8"/>
<feature type="non-terminal residue" evidence="2">
    <location>
        <position position="196"/>
    </location>
</feature>
<evidence type="ECO:0000256" key="1">
    <source>
        <dbReference type="SAM" id="MobiDB-lite"/>
    </source>
</evidence>
<feature type="region of interest" description="Disordered" evidence="1">
    <location>
        <begin position="1"/>
        <end position="74"/>
    </location>
</feature>
<accession>A0ABD1DHV8</accession>
<evidence type="ECO:0000313" key="3">
    <source>
        <dbReference type="Proteomes" id="UP001562425"/>
    </source>
</evidence>
<feature type="compositionally biased region" description="Low complexity" evidence="1">
    <location>
        <begin position="58"/>
        <end position="67"/>
    </location>
</feature>
<protein>
    <submittedName>
        <fullName evidence="2">Uncharacterized protein</fullName>
    </submittedName>
</protein>
<evidence type="ECO:0000313" key="2">
    <source>
        <dbReference type="EMBL" id="KAL1399309.1"/>
    </source>
</evidence>
<organism evidence="2 3">
    <name type="scientific">Culex pipiens pipiens</name>
    <name type="common">Northern house mosquito</name>
    <dbReference type="NCBI Taxonomy" id="38569"/>
    <lineage>
        <taxon>Eukaryota</taxon>
        <taxon>Metazoa</taxon>
        <taxon>Ecdysozoa</taxon>
        <taxon>Arthropoda</taxon>
        <taxon>Hexapoda</taxon>
        <taxon>Insecta</taxon>
        <taxon>Pterygota</taxon>
        <taxon>Neoptera</taxon>
        <taxon>Endopterygota</taxon>
        <taxon>Diptera</taxon>
        <taxon>Nematocera</taxon>
        <taxon>Culicoidea</taxon>
        <taxon>Culicidae</taxon>
        <taxon>Culicinae</taxon>
        <taxon>Culicini</taxon>
        <taxon>Culex</taxon>
        <taxon>Culex</taxon>
    </lineage>
</organism>
<feature type="compositionally biased region" description="Basic residues" evidence="1">
    <location>
        <begin position="1"/>
        <end position="13"/>
    </location>
</feature>
<dbReference type="EMBL" id="JBEHCU010005595">
    <property type="protein sequence ID" value="KAL1399309.1"/>
    <property type="molecule type" value="Genomic_DNA"/>
</dbReference>
<reference evidence="2 3" key="1">
    <citation type="submission" date="2024-05" db="EMBL/GenBank/DDBJ databases">
        <title>Culex pipiens pipiens assembly and annotation.</title>
        <authorList>
            <person name="Alout H."/>
            <person name="Durand T."/>
        </authorList>
    </citation>
    <scope>NUCLEOTIDE SEQUENCE [LARGE SCALE GENOMIC DNA]</scope>
    <source>
        <strain evidence="2">HA-2024</strain>
        <tissue evidence="2">Whole body</tissue>
    </source>
</reference>
<gene>
    <name evidence="2" type="ORF">pipiens_008312</name>
</gene>
<feature type="compositionally biased region" description="Polar residues" evidence="1">
    <location>
        <begin position="23"/>
        <end position="34"/>
    </location>
</feature>
<proteinExistence type="predicted"/>
<comment type="caution">
    <text evidence="2">The sequence shown here is derived from an EMBL/GenBank/DDBJ whole genome shotgun (WGS) entry which is preliminary data.</text>
</comment>